<keyword evidence="1" id="KW-0472">Membrane</keyword>
<dbReference type="PATRIC" id="fig|1075402.3.peg.3550"/>
<feature type="transmembrane region" description="Helical" evidence="1">
    <location>
        <begin position="38"/>
        <end position="61"/>
    </location>
</feature>
<feature type="transmembrane region" description="Helical" evidence="1">
    <location>
        <begin position="6"/>
        <end position="31"/>
    </location>
</feature>
<dbReference type="EMBL" id="LJGU01000090">
    <property type="protein sequence ID" value="OEV05984.1"/>
    <property type="molecule type" value="Genomic_DNA"/>
</dbReference>
<proteinExistence type="predicted"/>
<keyword evidence="1" id="KW-1133">Transmembrane helix</keyword>
<organism evidence="2 3">
    <name type="scientific">Streptomyces oceani</name>
    <dbReference type="NCBI Taxonomy" id="1075402"/>
    <lineage>
        <taxon>Bacteria</taxon>
        <taxon>Bacillati</taxon>
        <taxon>Actinomycetota</taxon>
        <taxon>Actinomycetes</taxon>
        <taxon>Kitasatosporales</taxon>
        <taxon>Streptomycetaceae</taxon>
        <taxon>Streptomyces</taxon>
    </lineage>
</organism>
<evidence type="ECO:0008006" key="4">
    <source>
        <dbReference type="Google" id="ProtNLM"/>
    </source>
</evidence>
<evidence type="ECO:0000256" key="1">
    <source>
        <dbReference type="SAM" id="Phobius"/>
    </source>
</evidence>
<protein>
    <recommendedName>
        <fullName evidence="4">DUF4190 domain-containing protein</fullName>
    </recommendedName>
</protein>
<comment type="caution">
    <text evidence="2">The sequence shown here is derived from an EMBL/GenBank/DDBJ whole genome shotgun (WGS) entry which is preliminary data.</text>
</comment>
<accession>A0A1E7KQ14</accession>
<reference evidence="2 3" key="1">
    <citation type="journal article" date="2016" name="Front. Microbiol.">
        <title>Comparative Genomics Analysis of Streptomyces Species Reveals Their Adaptation to the Marine Environment and Their Diversity at the Genomic Level.</title>
        <authorList>
            <person name="Tian X."/>
            <person name="Zhang Z."/>
            <person name="Yang T."/>
            <person name="Chen M."/>
            <person name="Li J."/>
            <person name="Chen F."/>
            <person name="Yang J."/>
            <person name="Li W."/>
            <person name="Zhang B."/>
            <person name="Zhang Z."/>
            <person name="Wu J."/>
            <person name="Zhang C."/>
            <person name="Long L."/>
            <person name="Xiao J."/>
        </authorList>
    </citation>
    <scope>NUCLEOTIDE SEQUENCE [LARGE SCALE GENOMIC DNA]</scope>
    <source>
        <strain evidence="2 3">SCSIO 02100</strain>
    </source>
</reference>
<dbReference type="Proteomes" id="UP000176101">
    <property type="component" value="Unassembled WGS sequence"/>
</dbReference>
<keyword evidence="3" id="KW-1185">Reference proteome</keyword>
<name>A0A1E7KQ14_9ACTN</name>
<keyword evidence="1" id="KW-0812">Transmembrane</keyword>
<dbReference type="OrthoDB" id="4245071at2"/>
<evidence type="ECO:0000313" key="2">
    <source>
        <dbReference type="EMBL" id="OEV05984.1"/>
    </source>
</evidence>
<gene>
    <name evidence="2" type="ORF">AN216_00905</name>
</gene>
<evidence type="ECO:0000313" key="3">
    <source>
        <dbReference type="Proteomes" id="UP000176101"/>
    </source>
</evidence>
<sequence length="67" mass="6712">MSILGIVLGGVAFLFLPPLFGIAGLICGVVAHSRRERLAGTAVGISVGGLVLGMALGFMVLPSVYGV</sequence>
<dbReference type="AlphaFoldDB" id="A0A1E7KQ14"/>